<dbReference type="HOGENOM" id="CLU_1384037_0_0_1"/>
<feature type="chain" id="PRO_5004934354" evidence="1">
    <location>
        <begin position="21"/>
        <end position="197"/>
    </location>
</feature>
<evidence type="ECO:0000313" key="3">
    <source>
        <dbReference type="Proteomes" id="UP000019473"/>
    </source>
</evidence>
<dbReference type="Proteomes" id="UP000019473">
    <property type="component" value="Unassembled WGS sequence"/>
</dbReference>
<reference evidence="2 3" key="1">
    <citation type="submission" date="2013-03" db="EMBL/GenBank/DDBJ databases">
        <title>The Genome Sequence of Cladophialophora yegresii CBS 114405.</title>
        <authorList>
            <consortium name="The Broad Institute Genomics Platform"/>
            <person name="Cuomo C."/>
            <person name="de Hoog S."/>
            <person name="Gorbushina A."/>
            <person name="Walker B."/>
            <person name="Young S.K."/>
            <person name="Zeng Q."/>
            <person name="Gargeya S."/>
            <person name="Fitzgerald M."/>
            <person name="Haas B."/>
            <person name="Abouelleil A."/>
            <person name="Allen A.W."/>
            <person name="Alvarado L."/>
            <person name="Arachchi H.M."/>
            <person name="Berlin A.M."/>
            <person name="Chapman S.B."/>
            <person name="Gainer-Dewar J."/>
            <person name="Goldberg J."/>
            <person name="Griggs A."/>
            <person name="Gujja S."/>
            <person name="Hansen M."/>
            <person name="Howarth C."/>
            <person name="Imamovic A."/>
            <person name="Ireland A."/>
            <person name="Larimer J."/>
            <person name="McCowan C."/>
            <person name="Murphy C."/>
            <person name="Pearson M."/>
            <person name="Poon T.W."/>
            <person name="Priest M."/>
            <person name="Roberts A."/>
            <person name="Saif S."/>
            <person name="Shea T."/>
            <person name="Sisk P."/>
            <person name="Sykes S."/>
            <person name="Wortman J."/>
            <person name="Nusbaum C."/>
            <person name="Birren B."/>
        </authorList>
    </citation>
    <scope>NUCLEOTIDE SEQUENCE [LARGE SCALE GENOMIC DNA]</scope>
    <source>
        <strain evidence="2 3">CBS 114405</strain>
    </source>
</reference>
<evidence type="ECO:0000313" key="2">
    <source>
        <dbReference type="EMBL" id="EXJ64882.1"/>
    </source>
</evidence>
<dbReference type="RefSeq" id="XP_007753449.1">
    <property type="nucleotide sequence ID" value="XM_007755259.1"/>
</dbReference>
<comment type="caution">
    <text evidence="2">The sequence shown here is derived from an EMBL/GenBank/DDBJ whole genome shotgun (WGS) entry which is preliminary data.</text>
</comment>
<dbReference type="GeneID" id="19175834"/>
<dbReference type="VEuPathDB" id="FungiDB:A1O7_01221"/>
<protein>
    <submittedName>
        <fullName evidence="2">Uncharacterized protein</fullName>
    </submittedName>
</protein>
<keyword evidence="3" id="KW-1185">Reference proteome</keyword>
<sequence>MKKSIFLLSSISGMLALANASTTISHLSRNRAAREALPLPHEQALISRDWPPYLTFDIVPPLEGSFVCGRTTGRGVWLTLRLADSSKTSDKCNRVDVYISEGIKKGQTPYKFMNIIWVCPDEVHLTVPSPVIQNPAGGKFIFVGDADFPSGHARTMAMLNVTDADHKPPIHIANVQVMVGYDKSDKGKPAIKYLYCM</sequence>
<dbReference type="EMBL" id="AMGW01000001">
    <property type="protein sequence ID" value="EXJ64882.1"/>
    <property type="molecule type" value="Genomic_DNA"/>
</dbReference>
<dbReference type="AlphaFoldDB" id="W9W9W5"/>
<gene>
    <name evidence="2" type="ORF">A1O7_01221</name>
</gene>
<name>W9W9W5_9EURO</name>
<accession>W9W9W5</accession>
<organism evidence="2 3">
    <name type="scientific">Cladophialophora yegresii CBS 114405</name>
    <dbReference type="NCBI Taxonomy" id="1182544"/>
    <lineage>
        <taxon>Eukaryota</taxon>
        <taxon>Fungi</taxon>
        <taxon>Dikarya</taxon>
        <taxon>Ascomycota</taxon>
        <taxon>Pezizomycotina</taxon>
        <taxon>Eurotiomycetes</taxon>
        <taxon>Chaetothyriomycetidae</taxon>
        <taxon>Chaetothyriales</taxon>
        <taxon>Herpotrichiellaceae</taxon>
        <taxon>Cladophialophora</taxon>
    </lineage>
</organism>
<proteinExistence type="predicted"/>
<feature type="signal peptide" evidence="1">
    <location>
        <begin position="1"/>
        <end position="20"/>
    </location>
</feature>
<evidence type="ECO:0000256" key="1">
    <source>
        <dbReference type="SAM" id="SignalP"/>
    </source>
</evidence>
<keyword evidence="1" id="KW-0732">Signal</keyword>
<dbReference type="OrthoDB" id="10602771at2759"/>